<dbReference type="EMBL" id="KK643386">
    <property type="protein sequence ID" value="KFP97364.1"/>
    <property type="molecule type" value="Genomic_DNA"/>
</dbReference>
<feature type="non-terminal residue" evidence="1">
    <location>
        <position position="55"/>
    </location>
</feature>
<protein>
    <recommendedName>
        <fullName evidence="3">Nidogen G2 beta-barrel domain-containing protein</fullName>
    </recommendedName>
</protein>
<reference evidence="1 2" key="1">
    <citation type="submission" date="2014-04" db="EMBL/GenBank/DDBJ databases">
        <title>Genome evolution of avian class.</title>
        <authorList>
            <person name="Zhang G."/>
            <person name="Li C."/>
        </authorList>
    </citation>
    <scope>NUCLEOTIDE SEQUENCE [LARGE SCALE GENOMIC DNA]</scope>
    <source>
        <strain evidence="1">BGI_N329</strain>
    </source>
</reference>
<proteinExistence type="predicted"/>
<dbReference type="AlphaFoldDB" id="A0A091NX73"/>
<organism evidence="1 2">
    <name type="scientific">Haliaeetus albicilla</name>
    <name type="common">White-tailed sea-eagle</name>
    <name type="synonym">Falco albicilla</name>
    <dbReference type="NCBI Taxonomy" id="8969"/>
    <lineage>
        <taxon>Eukaryota</taxon>
        <taxon>Metazoa</taxon>
        <taxon>Chordata</taxon>
        <taxon>Craniata</taxon>
        <taxon>Vertebrata</taxon>
        <taxon>Euteleostomi</taxon>
        <taxon>Archelosauria</taxon>
        <taxon>Archosauria</taxon>
        <taxon>Dinosauria</taxon>
        <taxon>Saurischia</taxon>
        <taxon>Theropoda</taxon>
        <taxon>Coelurosauria</taxon>
        <taxon>Aves</taxon>
        <taxon>Neognathae</taxon>
        <taxon>Neoaves</taxon>
        <taxon>Telluraves</taxon>
        <taxon>Accipitrimorphae</taxon>
        <taxon>Accipitriformes</taxon>
        <taxon>Accipitridae</taxon>
        <taxon>Accipitrinae</taxon>
        <taxon>Haliaeetus</taxon>
    </lineage>
</organism>
<evidence type="ECO:0008006" key="3">
    <source>
        <dbReference type="Google" id="ProtNLM"/>
    </source>
</evidence>
<feature type="non-terminal residue" evidence="1">
    <location>
        <position position="1"/>
    </location>
</feature>
<accession>A0A091NX73</accession>
<evidence type="ECO:0000313" key="2">
    <source>
        <dbReference type="Proteomes" id="UP000054379"/>
    </source>
</evidence>
<sequence length="55" mass="6639">NGSKMLRGRFRLDIRKHFFTERVVKHWNRLPREVFDAPSLSVFKRHLDNAIDSML</sequence>
<evidence type="ECO:0000313" key="1">
    <source>
        <dbReference type="EMBL" id="KFP97364.1"/>
    </source>
</evidence>
<name>A0A091NX73_HALAL</name>
<dbReference type="Proteomes" id="UP000054379">
    <property type="component" value="Unassembled WGS sequence"/>
</dbReference>
<gene>
    <name evidence="1" type="ORF">N329_11839</name>
</gene>